<sequence length="55" mass="6150">MLLCIHNTITLLGGVSPFRNLRVKACSRLTVAYRRVPRLSSPLNAKASTRCPYYA</sequence>
<name>E0XTX6_9PROT</name>
<protein>
    <submittedName>
        <fullName evidence="1">Uncharacterized protein</fullName>
    </submittedName>
</protein>
<organism evidence="1">
    <name type="scientific">uncultured Rhodospirillales bacterium HF0200_01O14</name>
    <dbReference type="NCBI Taxonomy" id="710787"/>
    <lineage>
        <taxon>Bacteria</taxon>
        <taxon>Pseudomonadati</taxon>
        <taxon>Pseudomonadota</taxon>
        <taxon>Alphaproteobacteria</taxon>
        <taxon>Rhodospirillales</taxon>
        <taxon>environmental samples</taxon>
    </lineage>
</organism>
<accession>E0XTX6</accession>
<evidence type="ECO:0000313" key="1">
    <source>
        <dbReference type="EMBL" id="ADI17867.1"/>
    </source>
</evidence>
<dbReference type="AlphaFoldDB" id="E0XTX6"/>
<reference evidence="1" key="1">
    <citation type="journal article" date="2011" name="Environ. Microbiol.">
        <title>Time-series analyses of Monterey Bay coastal microbial picoplankton using a 'genome proxy' microarray.</title>
        <authorList>
            <person name="Rich V.I."/>
            <person name="Pham V.D."/>
            <person name="Eppley J."/>
            <person name="Shi Y."/>
            <person name="DeLong E.F."/>
        </authorList>
    </citation>
    <scope>NUCLEOTIDE SEQUENCE</scope>
</reference>
<proteinExistence type="predicted"/>
<dbReference type="EMBL" id="GU474875">
    <property type="protein sequence ID" value="ADI17867.1"/>
    <property type="molecule type" value="Genomic_DNA"/>
</dbReference>